<dbReference type="SMART" id="SM00129">
    <property type="entry name" value="KISc"/>
    <property type="match status" value="1"/>
</dbReference>
<dbReference type="AlphaFoldDB" id="A0AAE9JHC3"/>
<dbReference type="PRINTS" id="PR00380">
    <property type="entry name" value="KINESINHEAVY"/>
</dbReference>
<dbReference type="PANTHER" id="PTHR47968:SF36">
    <property type="entry name" value="KINESIN HEAVY CHAIN ISOFORM X1"/>
    <property type="match status" value="1"/>
</dbReference>
<dbReference type="GO" id="GO:0007018">
    <property type="term" value="P:microtubule-based movement"/>
    <property type="evidence" value="ECO:0007669"/>
    <property type="project" value="InterPro"/>
</dbReference>
<dbReference type="InterPro" id="IPR036961">
    <property type="entry name" value="Kinesin_motor_dom_sf"/>
</dbReference>
<dbReference type="InterPro" id="IPR027417">
    <property type="entry name" value="P-loop_NTPase"/>
</dbReference>
<evidence type="ECO:0000256" key="9">
    <source>
        <dbReference type="ARBA" id="ARBA00034704"/>
    </source>
</evidence>
<dbReference type="PROSITE" id="PS00411">
    <property type="entry name" value="KINESIN_MOTOR_1"/>
    <property type="match status" value="1"/>
</dbReference>
<proteinExistence type="inferred from homology"/>
<comment type="similarity">
    <text evidence="9">Belongs to the TRAFAC class myosin-kinesin ATPase superfamily. Kinesin family. KIN-5/BimC subfamily.</text>
</comment>
<dbReference type="PROSITE" id="PS50067">
    <property type="entry name" value="KINESIN_MOTOR_2"/>
    <property type="match status" value="1"/>
</dbReference>
<keyword evidence="7 10" id="KW-0505">Motor protein</keyword>
<evidence type="ECO:0000256" key="5">
    <source>
        <dbReference type="ARBA" id="ARBA00022840"/>
    </source>
</evidence>
<dbReference type="GO" id="GO:0003777">
    <property type="term" value="F:microtubule motor activity"/>
    <property type="evidence" value="ECO:0007669"/>
    <property type="project" value="InterPro"/>
</dbReference>
<keyword evidence="4 10" id="KW-0547">Nucleotide-binding</keyword>
<organism evidence="15 16">
    <name type="scientific">Caenorhabditis briggsae</name>
    <dbReference type="NCBI Taxonomy" id="6238"/>
    <lineage>
        <taxon>Eukaryota</taxon>
        <taxon>Metazoa</taxon>
        <taxon>Ecdysozoa</taxon>
        <taxon>Nematoda</taxon>
        <taxon>Chromadorea</taxon>
        <taxon>Rhabditida</taxon>
        <taxon>Rhabditina</taxon>
        <taxon>Rhabditomorpha</taxon>
        <taxon>Rhabditoidea</taxon>
        <taxon>Rhabditidae</taxon>
        <taxon>Peloderinae</taxon>
        <taxon>Caenorhabditis</taxon>
    </lineage>
</organism>
<protein>
    <recommendedName>
        <fullName evidence="11">Kinesin-like protein</fullName>
    </recommendedName>
</protein>
<evidence type="ECO:0000256" key="3">
    <source>
        <dbReference type="ARBA" id="ARBA00022701"/>
    </source>
</evidence>
<dbReference type="FunFam" id="3.40.850.10:FF:000019">
    <property type="entry name" value="Kinesin-like protein KIN-5D"/>
    <property type="match status" value="1"/>
</dbReference>
<comment type="subcellular location">
    <subcellularLocation>
        <location evidence="1">Cytoplasm</location>
        <location evidence="1">Cytoskeleton</location>
    </subcellularLocation>
</comment>
<feature type="coiled-coil region" evidence="12">
    <location>
        <begin position="750"/>
        <end position="910"/>
    </location>
</feature>
<feature type="binding site" evidence="10">
    <location>
        <begin position="80"/>
        <end position="87"/>
    </location>
    <ligand>
        <name>ATP</name>
        <dbReference type="ChEBI" id="CHEBI:30616"/>
    </ligand>
</feature>
<dbReference type="Pfam" id="PF00225">
    <property type="entry name" value="Kinesin"/>
    <property type="match status" value="1"/>
</dbReference>
<accession>A0AAE9JHC3</accession>
<feature type="compositionally biased region" description="Basic and acidic residues" evidence="13">
    <location>
        <begin position="952"/>
        <end position="964"/>
    </location>
</feature>
<sequence length="978" mass="111899">MSQFIKTYGRIRPSANGSGTSPLVSTDKAVNVDLDNGRKTYELHRIFNSAATQEDVFACVSKKIVEDSADGFNGTVFAYGQTGSGKTHTMLGPTNSWSDPEHKGLIPRSIEYLFELLDAKTREFQKFTFSVNVEFVELYNEEIYDLLNLKNKVQLRDLGKEIQLDGAKSETVDNSLDLMHVVQRGWVSRSTGSTAMNNESSRSHALLIIKIKTQEVTGGLVKERSSTLNLVDLAGSERQSHTKATGDRLKEATNINSSLTVLGRCIRILSKPTAGSYVPYRDSHLTHILKNSLGGNSKTAVIVNMHPDREFLAESTSTLNFAQSCALIKNAATRNEVMTGDQENSYKKAIQELRQEVDETRAKVREEFGKRLDDSEEMQRRLTKENEELKAAKIDLQSQIDLARVKYLFNGDAEQSLEEHKKLISSLSDKSASSLYTLKLEKEASEKRCHQLQQDLNELRSKYESNLSETLRLQTPNGKVRQSSSRSERRQTLYKPSPATLANYVEESEVAERLDEANTMICKLESEKQTLQSKWETATESFVEAEKQIKELESSKSVLITEKEQLSKEFDAVRRENEENVEKISKNRKDLDGLLLKIAEYAKEIENRKQEKLTIEEKHGKEMDEITNHHKSVKEELQSQIRNLSASNSNFSESQKEANEKEELLQQRLQSLSEEKSALQKELANKAQLLADAKNDIKECSKTSSELHSKIVEKSEMISTLKKKVEENDAELKIKAELIVSLEQDIAKKAELIKQQAAKLDENVTTLSEQNSMKRRIEEAIEIEENWKKRYAALEDKRQTEFNDHQRDIKNLKAKKDAEIKEYKETLQLQSNMLKEQGTKAEKQLSQKRQEFDKKVEEMEQQFAQMSTAALKKQEEKIRRDSMLQYESTIQDKQDEITELKNLNEFYSKQHDEDSHAIANMMNTRQGKLSYVEKIRLDKMEQEKTIIQQRATIDRLSKGHREANRPVLRSRNQEAAPQ</sequence>
<evidence type="ECO:0000256" key="2">
    <source>
        <dbReference type="ARBA" id="ARBA00022490"/>
    </source>
</evidence>
<feature type="region of interest" description="Disordered" evidence="13">
    <location>
        <begin position="469"/>
        <end position="493"/>
    </location>
</feature>
<dbReference type="SUPFAM" id="SSF52540">
    <property type="entry name" value="P-loop containing nucleoside triphosphate hydrolases"/>
    <property type="match status" value="1"/>
</dbReference>
<evidence type="ECO:0000256" key="7">
    <source>
        <dbReference type="ARBA" id="ARBA00023175"/>
    </source>
</evidence>
<dbReference type="GO" id="GO:0005524">
    <property type="term" value="F:ATP binding"/>
    <property type="evidence" value="ECO:0007669"/>
    <property type="project" value="UniProtKB-UniRule"/>
</dbReference>
<keyword evidence="6 12" id="KW-0175">Coiled coil</keyword>
<evidence type="ECO:0000256" key="11">
    <source>
        <dbReference type="RuleBase" id="RU000394"/>
    </source>
</evidence>
<evidence type="ECO:0000256" key="13">
    <source>
        <dbReference type="SAM" id="MobiDB-lite"/>
    </source>
</evidence>
<dbReference type="CDD" id="cd00106">
    <property type="entry name" value="KISc"/>
    <property type="match status" value="1"/>
</dbReference>
<dbReference type="GO" id="GO:0008017">
    <property type="term" value="F:microtubule binding"/>
    <property type="evidence" value="ECO:0007669"/>
    <property type="project" value="InterPro"/>
</dbReference>
<evidence type="ECO:0000313" key="16">
    <source>
        <dbReference type="Proteomes" id="UP000829354"/>
    </source>
</evidence>
<dbReference type="GO" id="GO:0005874">
    <property type="term" value="C:microtubule"/>
    <property type="evidence" value="ECO:0007669"/>
    <property type="project" value="UniProtKB-KW"/>
</dbReference>
<feature type="coiled-coil region" evidence="12">
    <location>
        <begin position="542"/>
        <end position="696"/>
    </location>
</feature>
<keyword evidence="3 11" id="KW-0493">Microtubule</keyword>
<dbReference type="EMBL" id="CP092623">
    <property type="protein sequence ID" value="UMM29989.1"/>
    <property type="molecule type" value="Genomic_DNA"/>
</dbReference>
<dbReference type="PANTHER" id="PTHR47968">
    <property type="entry name" value="CENTROMERE PROTEIN E"/>
    <property type="match status" value="1"/>
</dbReference>
<evidence type="ECO:0000256" key="4">
    <source>
        <dbReference type="ARBA" id="ARBA00022741"/>
    </source>
</evidence>
<feature type="coiled-coil region" evidence="12">
    <location>
        <begin position="343"/>
        <end position="469"/>
    </location>
</feature>
<reference evidence="15 16" key="1">
    <citation type="submission" date="2022-04" db="EMBL/GenBank/DDBJ databases">
        <title>Chromosome-level reference genomes for two strains of Caenorhabditis briggsae: an improved platform for comparative genomics.</title>
        <authorList>
            <person name="Stevens L."/>
            <person name="Andersen E."/>
        </authorList>
    </citation>
    <scope>NUCLEOTIDE SEQUENCE [LARGE SCALE GENOMIC DNA]</scope>
    <source>
        <strain evidence="15">VX34</strain>
        <tissue evidence="15">Whole-organism</tissue>
    </source>
</reference>
<evidence type="ECO:0000256" key="8">
    <source>
        <dbReference type="ARBA" id="ARBA00023212"/>
    </source>
</evidence>
<evidence type="ECO:0000256" key="12">
    <source>
        <dbReference type="SAM" id="Coils"/>
    </source>
</evidence>
<evidence type="ECO:0000256" key="1">
    <source>
        <dbReference type="ARBA" id="ARBA00004245"/>
    </source>
</evidence>
<feature type="region of interest" description="Disordered" evidence="13">
    <location>
        <begin position="951"/>
        <end position="978"/>
    </location>
</feature>
<evidence type="ECO:0000259" key="14">
    <source>
        <dbReference type="PROSITE" id="PS50067"/>
    </source>
</evidence>
<evidence type="ECO:0000256" key="10">
    <source>
        <dbReference type="PROSITE-ProRule" id="PRU00283"/>
    </source>
</evidence>
<dbReference type="Proteomes" id="UP000829354">
    <property type="component" value="Chromosome IV"/>
</dbReference>
<evidence type="ECO:0000256" key="6">
    <source>
        <dbReference type="ARBA" id="ARBA00023054"/>
    </source>
</evidence>
<keyword evidence="16" id="KW-1185">Reference proteome</keyword>
<name>A0AAE9JHC3_CAEBR</name>
<evidence type="ECO:0000313" key="15">
    <source>
        <dbReference type="EMBL" id="UMM29989.1"/>
    </source>
</evidence>
<keyword evidence="2" id="KW-0963">Cytoplasm</keyword>
<dbReference type="InterPro" id="IPR027640">
    <property type="entry name" value="Kinesin-like_fam"/>
</dbReference>
<dbReference type="Gene3D" id="3.40.850.10">
    <property type="entry name" value="Kinesin motor domain"/>
    <property type="match status" value="1"/>
</dbReference>
<keyword evidence="5 10" id="KW-0067">ATP-binding</keyword>
<keyword evidence="8" id="KW-0206">Cytoskeleton</keyword>
<gene>
    <name evidence="15" type="ORF">L5515_012068</name>
</gene>
<dbReference type="InterPro" id="IPR001752">
    <property type="entry name" value="Kinesin_motor_dom"/>
</dbReference>
<dbReference type="InterPro" id="IPR019821">
    <property type="entry name" value="Kinesin_motor_CS"/>
</dbReference>
<feature type="domain" description="Kinesin motor" evidence="14">
    <location>
        <begin position="4"/>
        <end position="328"/>
    </location>
</feature>
<dbReference type="GO" id="GO:0007010">
    <property type="term" value="P:cytoskeleton organization"/>
    <property type="evidence" value="ECO:0007669"/>
    <property type="project" value="UniProtKB-ARBA"/>
</dbReference>